<keyword evidence="11" id="KW-0328">Glycosyltransferase</keyword>
<keyword evidence="22" id="KW-0961">Cell wall biogenesis/degradation</keyword>
<evidence type="ECO:0000256" key="15">
    <source>
        <dbReference type="ARBA" id="ARBA00022960"/>
    </source>
</evidence>
<evidence type="ECO:0000256" key="14">
    <source>
        <dbReference type="ARBA" id="ARBA00022801"/>
    </source>
</evidence>
<evidence type="ECO:0000256" key="4">
    <source>
        <dbReference type="ARBA" id="ARBA00007739"/>
    </source>
</evidence>
<comment type="subcellular location">
    <subcellularLocation>
        <location evidence="1">Cell inner membrane</location>
        <topology evidence="1">Single-pass type II membrane protein</topology>
    </subcellularLocation>
</comment>
<keyword evidence="18" id="KW-1133">Transmembrane helix</keyword>
<evidence type="ECO:0000256" key="13">
    <source>
        <dbReference type="ARBA" id="ARBA00022692"/>
    </source>
</evidence>
<evidence type="ECO:0000313" key="33">
    <source>
        <dbReference type="Proteomes" id="UP000016587"/>
    </source>
</evidence>
<dbReference type="EC" id="2.4.99.28" evidence="24"/>
<dbReference type="RefSeq" id="WP_021759912.1">
    <property type="nucleotide sequence ID" value="NC_022444.1"/>
</dbReference>
<dbReference type="InterPro" id="IPR031376">
    <property type="entry name" value="PCB_OB"/>
</dbReference>
<evidence type="ECO:0000256" key="5">
    <source>
        <dbReference type="ARBA" id="ARBA00012448"/>
    </source>
</evidence>
<comment type="similarity">
    <text evidence="3">In the C-terminal section; belongs to the transpeptidase family.</text>
</comment>
<evidence type="ECO:0000256" key="22">
    <source>
        <dbReference type="ARBA" id="ARBA00023316"/>
    </source>
</evidence>
<keyword evidence="8" id="KW-0997">Cell inner membrane</keyword>
<keyword evidence="17" id="KW-0573">Peptidoglycan synthesis</keyword>
<feature type="compositionally biased region" description="Gly residues" evidence="27">
    <location>
        <begin position="789"/>
        <end position="799"/>
    </location>
</feature>
<dbReference type="InterPro" id="IPR001264">
    <property type="entry name" value="Glyco_trans_51"/>
</dbReference>
<evidence type="ECO:0000256" key="10">
    <source>
        <dbReference type="ARBA" id="ARBA00022670"/>
    </source>
</evidence>
<evidence type="ECO:0000256" key="6">
    <source>
        <dbReference type="ARBA" id="ARBA00018638"/>
    </source>
</evidence>
<comment type="similarity">
    <text evidence="4">In the N-terminal section; belongs to the glycosyltransferase 51 family.</text>
</comment>
<name>T2GA29_MEGG1</name>
<evidence type="ECO:0000256" key="17">
    <source>
        <dbReference type="ARBA" id="ARBA00022984"/>
    </source>
</evidence>
<dbReference type="Gene3D" id="2.40.50.140">
    <property type="entry name" value="Nucleic acid-binding proteins"/>
    <property type="match status" value="1"/>
</dbReference>
<dbReference type="HOGENOM" id="CLU_006354_2_4_7"/>
<dbReference type="STRING" id="1121448.DGI_1270"/>
<dbReference type="SUPFAM" id="SSF56601">
    <property type="entry name" value="beta-lactamase/transpeptidase-like"/>
    <property type="match status" value="1"/>
</dbReference>
<evidence type="ECO:0000256" key="9">
    <source>
        <dbReference type="ARBA" id="ARBA00022645"/>
    </source>
</evidence>
<evidence type="ECO:0000256" key="18">
    <source>
        <dbReference type="ARBA" id="ARBA00022989"/>
    </source>
</evidence>
<feature type="domain" description="Glycosyl transferase family 51" evidence="30">
    <location>
        <begin position="62"/>
        <end position="236"/>
    </location>
</feature>
<organism evidence="32 33">
    <name type="scientific">Megalodesulfovibrio gigas (strain ATCC 19364 / DSM 1382 / NCIMB 9332 / VKM B-1759)</name>
    <name type="common">Desulfovibrio gigas</name>
    <dbReference type="NCBI Taxonomy" id="1121448"/>
    <lineage>
        <taxon>Bacteria</taxon>
        <taxon>Pseudomonadati</taxon>
        <taxon>Thermodesulfobacteriota</taxon>
        <taxon>Desulfovibrionia</taxon>
        <taxon>Desulfovibrionales</taxon>
        <taxon>Desulfovibrionaceae</taxon>
        <taxon>Megalodesulfovibrio</taxon>
    </lineage>
</organism>
<dbReference type="Pfam" id="PF17092">
    <property type="entry name" value="PCB_OB"/>
    <property type="match status" value="1"/>
</dbReference>
<evidence type="ECO:0000256" key="26">
    <source>
        <dbReference type="ARBA" id="ARBA00060592"/>
    </source>
</evidence>
<evidence type="ECO:0000256" key="12">
    <source>
        <dbReference type="ARBA" id="ARBA00022679"/>
    </source>
</evidence>
<dbReference type="Gene3D" id="1.10.3810.10">
    <property type="entry name" value="Biosynthetic peptidoglycan transglycosylase-like"/>
    <property type="match status" value="1"/>
</dbReference>
<evidence type="ECO:0000256" key="2">
    <source>
        <dbReference type="ARBA" id="ARBA00004752"/>
    </source>
</evidence>
<accession>T2GA29</accession>
<dbReference type="AlphaFoldDB" id="T2GA29"/>
<dbReference type="GO" id="GO:0030288">
    <property type="term" value="C:outer membrane-bounded periplasmic space"/>
    <property type="evidence" value="ECO:0007669"/>
    <property type="project" value="TreeGrafter"/>
</dbReference>
<dbReference type="SUPFAM" id="SSF53955">
    <property type="entry name" value="Lysozyme-like"/>
    <property type="match status" value="1"/>
</dbReference>
<dbReference type="InterPro" id="IPR001460">
    <property type="entry name" value="PCN-bd_Tpept"/>
</dbReference>
<dbReference type="GO" id="GO:0046677">
    <property type="term" value="P:response to antibiotic"/>
    <property type="evidence" value="ECO:0007669"/>
    <property type="project" value="UniProtKB-KW"/>
</dbReference>
<keyword evidence="15" id="KW-0133">Cell shape</keyword>
<dbReference type="GO" id="GO:0005886">
    <property type="term" value="C:plasma membrane"/>
    <property type="evidence" value="ECO:0007669"/>
    <property type="project" value="UniProtKB-SubCell"/>
</dbReference>
<evidence type="ECO:0000313" key="32">
    <source>
        <dbReference type="EMBL" id="AGW13123.1"/>
    </source>
</evidence>
<dbReference type="PANTHER" id="PTHR32282:SF27">
    <property type="entry name" value="PENICILLIN-BINDING PROTEIN 1A"/>
    <property type="match status" value="1"/>
</dbReference>
<dbReference type="NCBIfam" id="TIGR02074">
    <property type="entry name" value="PBP_1a_fam"/>
    <property type="match status" value="1"/>
</dbReference>
<reference evidence="33" key="2">
    <citation type="submission" date="2013-07" db="EMBL/GenBank/DDBJ databases">
        <authorList>
            <person name="Morais-Silva F.O."/>
            <person name="Rezende A.M."/>
            <person name="Pimentel C."/>
            <person name="Resende D.M."/>
            <person name="Santos C.I."/>
            <person name="Clemente C."/>
            <person name="de Oliveira L.M."/>
            <person name="da Silva S.M."/>
            <person name="Costa D.A."/>
            <person name="Varela-Raposo A."/>
            <person name="Horacio E.C.A."/>
            <person name="Matos M."/>
            <person name="Flores O."/>
            <person name="Ruiz J.C."/>
            <person name="Rodrigues-Pousada C."/>
        </authorList>
    </citation>
    <scope>NUCLEOTIDE SEQUENCE [LARGE SCALE GENOMIC DNA]</scope>
    <source>
        <strain evidence="33">ATCC 19364 / DSM 1382 / NCIMB 9332 / VKM B-1759</strain>
    </source>
</reference>
<keyword evidence="13" id="KW-0812">Transmembrane</keyword>
<keyword evidence="16" id="KW-0735">Signal-anchor</keyword>
<dbReference type="PATRIC" id="fig|1121448.10.peg.1264"/>
<keyword evidence="20" id="KW-0046">Antibiotic resistance</keyword>
<dbReference type="EMBL" id="CP006585">
    <property type="protein sequence ID" value="AGW13123.1"/>
    <property type="molecule type" value="Genomic_DNA"/>
</dbReference>
<evidence type="ECO:0000256" key="27">
    <source>
        <dbReference type="SAM" id="MobiDB-lite"/>
    </source>
</evidence>
<dbReference type="InterPro" id="IPR050396">
    <property type="entry name" value="Glycosyltr_51/Transpeptidase"/>
</dbReference>
<comment type="catalytic activity">
    <reaction evidence="23">
        <text>Preferential cleavage: (Ac)2-L-Lys-D-Ala-|-D-Ala. Also transpeptidation of peptidyl-alanyl moieties that are N-acyl substituents of D-alanine.</text>
        <dbReference type="EC" id="3.4.16.4"/>
    </reaction>
</comment>
<evidence type="ECO:0000259" key="29">
    <source>
        <dbReference type="Pfam" id="PF00905"/>
    </source>
</evidence>
<reference evidence="32 33" key="1">
    <citation type="journal article" date="2013" name="J. Bacteriol.">
        <title>Roles of HynAB and Ech, the only two hydrogenases found in the model sulfate reducer Desulfovibrio gigas.</title>
        <authorList>
            <person name="Morais-Silva F.O."/>
            <person name="Santos C.I."/>
            <person name="Rodrigues R."/>
            <person name="Pereira I.A."/>
            <person name="Rodrigues-Pousada C."/>
        </authorList>
    </citation>
    <scope>NUCLEOTIDE SEQUENCE [LARGE SCALE GENOMIC DNA]</scope>
    <source>
        <strain evidence="33">ATCC 19364 / DSM 1382 / NCIMB 9332 / VKM B-1759</strain>
    </source>
</reference>
<evidence type="ECO:0000256" key="7">
    <source>
        <dbReference type="ARBA" id="ARBA00022475"/>
    </source>
</evidence>
<dbReference type="EC" id="3.4.16.4" evidence="5"/>
<dbReference type="Proteomes" id="UP000016587">
    <property type="component" value="Chromosome"/>
</dbReference>
<evidence type="ECO:0000256" key="8">
    <source>
        <dbReference type="ARBA" id="ARBA00022519"/>
    </source>
</evidence>
<keyword evidence="10" id="KW-0645">Protease</keyword>
<evidence type="ECO:0000256" key="23">
    <source>
        <dbReference type="ARBA" id="ARBA00034000"/>
    </source>
</evidence>
<evidence type="ECO:0000256" key="16">
    <source>
        <dbReference type="ARBA" id="ARBA00022968"/>
    </source>
</evidence>
<evidence type="ECO:0000256" key="21">
    <source>
        <dbReference type="ARBA" id="ARBA00023268"/>
    </source>
</evidence>
<proteinExistence type="inferred from homology"/>
<dbReference type="InterPro" id="IPR023346">
    <property type="entry name" value="Lysozyme-like_dom_sf"/>
</dbReference>
<dbReference type="GO" id="GO:0071555">
    <property type="term" value="P:cell wall organization"/>
    <property type="evidence" value="ECO:0007669"/>
    <property type="project" value="UniProtKB-KW"/>
</dbReference>
<feature type="domain" description="Penicillin-binding protein transpeptidase" evidence="29">
    <location>
        <begin position="450"/>
        <end position="687"/>
    </location>
</feature>
<keyword evidence="33" id="KW-1185">Reference proteome</keyword>
<keyword evidence="12" id="KW-0808">Transferase</keyword>
<dbReference type="GO" id="GO:0006508">
    <property type="term" value="P:proteolysis"/>
    <property type="evidence" value="ECO:0007669"/>
    <property type="project" value="UniProtKB-KW"/>
</dbReference>
<dbReference type="UniPathway" id="UPA00219"/>
<evidence type="ECO:0000256" key="11">
    <source>
        <dbReference type="ARBA" id="ARBA00022676"/>
    </source>
</evidence>
<keyword evidence="14" id="KW-0378">Hydrolase</keyword>
<evidence type="ECO:0000256" key="24">
    <source>
        <dbReference type="ARBA" id="ARBA00044770"/>
    </source>
</evidence>
<evidence type="ECO:0000256" key="25">
    <source>
        <dbReference type="ARBA" id="ARBA00049902"/>
    </source>
</evidence>
<dbReference type="Gene3D" id="3.40.710.10">
    <property type="entry name" value="DD-peptidase/beta-lactamase superfamily"/>
    <property type="match status" value="1"/>
</dbReference>
<sequence length="812" mass="88586">MHSTLFLRTVALLAALTVLAAPAGLAHAQQATNLSQQTHLPEFDKVMDYRPPLVTMVYARDGELMGMFGREKRFLAPLAQIPAHVVNAFLAAEDSAFYEHEGVDLQAIFRAFSKNVAAGGIVQGASTITQQVIKRLLLTSEKSYIRKAKEAILAYRLERRLTKNEILSIYLNDIFLGAGAYGVEAAARIYFGKHVTDLTLSEGALLAGLPKAPTTYNPYHDPKVAKERQQYVLGRMLELTWITQEEHDAALAAPLEYRSMEDPTFGRGAYYLEEVRRTLIASLTADAVQAMGFDTNATGEEALYTLGLQVFTSMDMQHQIAAEDALRRGLEDATRRAGWKGPVKTVTPDRFDEFLAGDGALPPNRLPQGPVLALVVRVNAEGAEVQLGQQKKGRIPAASISWARKARGPAGSALAVGDVIWVTLDEPAQFLDPTVSHAACTMQPIVKIQGALVSMEPNTGDVTALVGGYDFHESSFNRATQAQRQPGSSFKPIVYSAAMDNGFTPASVLYDRPISIWDAGSKTLWEPKNYSNKFYGPTLLTTGLALSRNLVTIQVADRIGMNKVAERARDLGLGEHPAYLSVALGSQVVTPINLVQAYTAFANGGVVSSPRLMASLADNQGRQLRFFEPQLRQAISPQNAYIMANMLKHVVLRGTATKARVLNRPLAGKTGTTNEERDAWFLGFAPYLVSGVYVGYDDYSPMGKQETGARAALPIWIDYRQQVEGEYPVKDFPVPEGIVTRTVYDVGEHGGRSFELAFIAGQEHGGASYDAETAMYYDEMYGSEEGYSGTEGGSRGGTAGSRQEEELLKQLF</sequence>
<evidence type="ECO:0000259" key="31">
    <source>
        <dbReference type="Pfam" id="PF17092"/>
    </source>
</evidence>
<evidence type="ECO:0000256" key="28">
    <source>
        <dbReference type="SAM" id="SignalP"/>
    </source>
</evidence>
<dbReference type="InterPro" id="IPR012338">
    <property type="entry name" value="Beta-lactam/transpept-like"/>
</dbReference>
<feature type="domain" description="Penicillin-binding protein OB-like" evidence="31">
    <location>
        <begin position="339"/>
        <end position="426"/>
    </location>
</feature>
<keyword evidence="19" id="KW-0472">Membrane</keyword>
<feature type="region of interest" description="Disordered" evidence="27">
    <location>
        <begin position="786"/>
        <end position="812"/>
    </location>
</feature>
<dbReference type="GO" id="GO:0008955">
    <property type="term" value="F:peptidoglycan glycosyltransferase activity"/>
    <property type="evidence" value="ECO:0007669"/>
    <property type="project" value="UniProtKB-EC"/>
</dbReference>
<dbReference type="FunFam" id="1.10.3810.10:FF:000003">
    <property type="entry name" value="Penicillin-binding protein 1a"/>
    <property type="match status" value="1"/>
</dbReference>
<evidence type="ECO:0000259" key="30">
    <source>
        <dbReference type="Pfam" id="PF00912"/>
    </source>
</evidence>
<dbReference type="eggNOG" id="COG5009">
    <property type="taxonomic scope" value="Bacteria"/>
</dbReference>
<protein>
    <recommendedName>
        <fullName evidence="6">Penicillin-binding protein 1A</fullName>
        <ecNumber evidence="24">2.4.99.28</ecNumber>
        <ecNumber evidence="5">3.4.16.4</ecNumber>
    </recommendedName>
</protein>
<keyword evidence="21" id="KW-0511">Multifunctional enzyme</keyword>
<dbReference type="InterPro" id="IPR012340">
    <property type="entry name" value="NA-bd_OB-fold"/>
</dbReference>
<dbReference type="GO" id="GO:0009252">
    <property type="term" value="P:peptidoglycan biosynthetic process"/>
    <property type="evidence" value="ECO:0007669"/>
    <property type="project" value="UniProtKB-UniPathway"/>
</dbReference>
<dbReference type="InterPro" id="IPR036950">
    <property type="entry name" value="PBP_transglycosylase"/>
</dbReference>
<gene>
    <name evidence="32" type="ORF">DGI_1270</name>
</gene>
<dbReference type="Pfam" id="PF00912">
    <property type="entry name" value="Transgly"/>
    <property type="match status" value="1"/>
</dbReference>
<dbReference type="GO" id="GO:0009002">
    <property type="term" value="F:serine-type D-Ala-D-Ala carboxypeptidase activity"/>
    <property type="evidence" value="ECO:0007669"/>
    <property type="project" value="UniProtKB-EC"/>
</dbReference>
<feature type="compositionally biased region" description="Basic and acidic residues" evidence="27">
    <location>
        <begin position="802"/>
        <end position="812"/>
    </location>
</feature>
<dbReference type="Pfam" id="PF00905">
    <property type="entry name" value="Transpeptidase"/>
    <property type="match status" value="1"/>
</dbReference>
<feature type="signal peptide" evidence="28">
    <location>
        <begin position="1"/>
        <end position="20"/>
    </location>
</feature>
<dbReference type="KEGG" id="dgg:DGI_1270"/>
<evidence type="ECO:0000256" key="3">
    <source>
        <dbReference type="ARBA" id="ARBA00007090"/>
    </source>
</evidence>
<keyword evidence="9" id="KW-0121">Carboxypeptidase</keyword>
<dbReference type="PANTHER" id="PTHR32282">
    <property type="entry name" value="BINDING PROTEIN TRANSPEPTIDASE, PUTATIVE-RELATED"/>
    <property type="match status" value="1"/>
</dbReference>
<feature type="chain" id="PRO_5004588186" description="Penicillin-binding protein 1A" evidence="28">
    <location>
        <begin position="21"/>
        <end position="812"/>
    </location>
</feature>
<comment type="pathway">
    <text evidence="2">Cell wall biogenesis; peptidoglycan biosynthesis.</text>
</comment>
<comment type="catalytic activity">
    <reaction evidence="25">
        <text>[GlcNAc-(1-&gt;4)-Mur2Ac(oyl-L-Ala-gamma-D-Glu-L-Lys-D-Ala-D-Ala)](n)-di-trans,octa-cis-undecaprenyl diphosphate + beta-D-GlcNAc-(1-&gt;4)-Mur2Ac(oyl-L-Ala-gamma-D-Glu-L-Lys-D-Ala-D-Ala)-di-trans,octa-cis-undecaprenyl diphosphate = [GlcNAc-(1-&gt;4)-Mur2Ac(oyl-L-Ala-gamma-D-Glu-L-Lys-D-Ala-D-Ala)](n+1)-di-trans,octa-cis-undecaprenyl diphosphate + di-trans,octa-cis-undecaprenyl diphosphate + H(+)</text>
        <dbReference type="Rhea" id="RHEA:23708"/>
        <dbReference type="Rhea" id="RHEA-COMP:9602"/>
        <dbReference type="Rhea" id="RHEA-COMP:9603"/>
        <dbReference type="ChEBI" id="CHEBI:15378"/>
        <dbReference type="ChEBI" id="CHEBI:58405"/>
        <dbReference type="ChEBI" id="CHEBI:60033"/>
        <dbReference type="ChEBI" id="CHEBI:78435"/>
        <dbReference type="EC" id="2.4.99.28"/>
    </reaction>
</comment>
<evidence type="ECO:0000256" key="1">
    <source>
        <dbReference type="ARBA" id="ARBA00004249"/>
    </source>
</evidence>
<dbReference type="OrthoDB" id="9766909at2"/>
<evidence type="ECO:0000256" key="20">
    <source>
        <dbReference type="ARBA" id="ARBA00023251"/>
    </source>
</evidence>
<keyword evidence="28" id="KW-0732">Signal</keyword>
<evidence type="ECO:0000256" key="19">
    <source>
        <dbReference type="ARBA" id="ARBA00023136"/>
    </source>
</evidence>
<keyword evidence="7" id="KW-1003">Cell membrane</keyword>
<dbReference type="GO" id="GO:0008360">
    <property type="term" value="P:regulation of cell shape"/>
    <property type="evidence" value="ECO:0007669"/>
    <property type="project" value="UniProtKB-KW"/>
</dbReference>
<dbReference type="GO" id="GO:0008658">
    <property type="term" value="F:penicillin binding"/>
    <property type="evidence" value="ECO:0007669"/>
    <property type="project" value="InterPro"/>
</dbReference>
<comment type="pathway">
    <text evidence="26">Glycan biosynthesis.</text>
</comment>